<accession>B8FNM8</accession>
<feature type="domain" description="N-acetyltransferase" evidence="3">
    <location>
        <begin position="7"/>
        <end position="148"/>
    </location>
</feature>
<dbReference type="PANTHER" id="PTHR43877:SF2">
    <property type="entry name" value="AMINOALKYLPHOSPHONATE N-ACETYLTRANSFERASE-RELATED"/>
    <property type="match status" value="1"/>
</dbReference>
<dbReference type="Gene3D" id="3.40.630.30">
    <property type="match status" value="1"/>
</dbReference>
<dbReference type="eggNOG" id="COG0456">
    <property type="taxonomic scope" value="Bacteria"/>
</dbReference>
<proteinExistence type="predicted"/>
<reference evidence="4 5" key="1">
    <citation type="journal article" date="2012" name="Environ. Microbiol.">
        <title>The genome sequence of Desulfatibacillum alkenivorans AK-01: a blueprint for anaerobic alkane oxidation.</title>
        <authorList>
            <person name="Callaghan A.V."/>
            <person name="Morris B.E."/>
            <person name="Pereira I.A."/>
            <person name="McInerney M.J."/>
            <person name="Austin R.N."/>
            <person name="Groves J.T."/>
            <person name="Kukor J.J."/>
            <person name="Suflita J.M."/>
            <person name="Young L.Y."/>
            <person name="Zylstra G.J."/>
            <person name="Wawrik B."/>
        </authorList>
    </citation>
    <scope>NUCLEOTIDE SEQUENCE [LARGE SCALE GENOMIC DNA]</scope>
    <source>
        <strain evidence="4 5">AK-01</strain>
    </source>
</reference>
<dbReference type="RefSeq" id="WP_015949348.1">
    <property type="nucleotide sequence ID" value="NC_011768.1"/>
</dbReference>
<protein>
    <submittedName>
        <fullName evidence="4">GCN5-related N-acetyltransferase</fullName>
    </submittedName>
</protein>
<dbReference type="Proteomes" id="UP000000739">
    <property type="component" value="Chromosome"/>
</dbReference>
<keyword evidence="5" id="KW-1185">Reference proteome</keyword>
<dbReference type="InterPro" id="IPR016181">
    <property type="entry name" value="Acyl_CoA_acyltransferase"/>
</dbReference>
<sequence>MLNSRPMELRRYQTSDLDQVVALWKECGLTTAANNPYRDIQRKTADSPELFFVGEEQGKIVASCMAGFDGHRGWIYYLAVAPSLQGKGLGARIMRHAEKALLDSGCPKIDLMVRKTNTQMLDFYSKIGYQSDPVVVMSKRLYDDEASD</sequence>
<dbReference type="GO" id="GO:0016747">
    <property type="term" value="F:acyltransferase activity, transferring groups other than amino-acyl groups"/>
    <property type="evidence" value="ECO:0007669"/>
    <property type="project" value="InterPro"/>
</dbReference>
<dbReference type="HOGENOM" id="CLU_013985_34_1_7"/>
<dbReference type="AlphaFoldDB" id="B8FNM8"/>
<dbReference type="Pfam" id="PF00583">
    <property type="entry name" value="Acetyltransf_1"/>
    <property type="match status" value="1"/>
</dbReference>
<organism evidence="4 5">
    <name type="scientific">Desulfatibacillum aliphaticivorans</name>
    <dbReference type="NCBI Taxonomy" id="218208"/>
    <lineage>
        <taxon>Bacteria</taxon>
        <taxon>Pseudomonadati</taxon>
        <taxon>Thermodesulfobacteriota</taxon>
        <taxon>Desulfobacteria</taxon>
        <taxon>Desulfobacterales</taxon>
        <taxon>Desulfatibacillaceae</taxon>
        <taxon>Desulfatibacillum</taxon>
    </lineage>
</organism>
<dbReference type="InterPro" id="IPR050832">
    <property type="entry name" value="Bact_Acetyltransf"/>
</dbReference>
<evidence type="ECO:0000259" key="3">
    <source>
        <dbReference type="PROSITE" id="PS51186"/>
    </source>
</evidence>
<keyword evidence="1" id="KW-0808">Transferase</keyword>
<gene>
    <name evidence="4" type="ordered locus">Dalk_4631</name>
</gene>
<name>B8FNM8_DESAL</name>
<evidence type="ECO:0000313" key="5">
    <source>
        <dbReference type="Proteomes" id="UP000000739"/>
    </source>
</evidence>
<dbReference type="SUPFAM" id="SSF55729">
    <property type="entry name" value="Acyl-CoA N-acyltransferases (Nat)"/>
    <property type="match status" value="1"/>
</dbReference>
<dbReference type="NCBIfam" id="NF002959">
    <property type="entry name" value="PRK03624.1"/>
    <property type="match status" value="1"/>
</dbReference>
<evidence type="ECO:0000313" key="4">
    <source>
        <dbReference type="EMBL" id="ACL06309.1"/>
    </source>
</evidence>
<dbReference type="InterPro" id="IPR000182">
    <property type="entry name" value="GNAT_dom"/>
</dbReference>
<dbReference type="EMBL" id="CP001322">
    <property type="protein sequence ID" value="ACL06309.1"/>
    <property type="molecule type" value="Genomic_DNA"/>
</dbReference>
<keyword evidence="2" id="KW-0012">Acyltransferase</keyword>
<evidence type="ECO:0000256" key="2">
    <source>
        <dbReference type="ARBA" id="ARBA00023315"/>
    </source>
</evidence>
<dbReference type="PANTHER" id="PTHR43877">
    <property type="entry name" value="AMINOALKYLPHOSPHONATE N-ACETYLTRANSFERASE-RELATED-RELATED"/>
    <property type="match status" value="1"/>
</dbReference>
<evidence type="ECO:0000256" key="1">
    <source>
        <dbReference type="ARBA" id="ARBA00022679"/>
    </source>
</evidence>
<dbReference type="PROSITE" id="PS51186">
    <property type="entry name" value="GNAT"/>
    <property type="match status" value="1"/>
</dbReference>
<dbReference type="CDD" id="cd04301">
    <property type="entry name" value="NAT_SF"/>
    <property type="match status" value="1"/>
</dbReference>
<dbReference type="KEGG" id="dal:Dalk_4631"/>